<dbReference type="AlphaFoldDB" id="A0ABD3GUS3"/>
<evidence type="ECO:0000259" key="4">
    <source>
        <dbReference type="Pfam" id="PF00535"/>
    </source>
</evidence>
<proteinExistence type="inferred from homology"/>
<name>A0ABD3GUS3_9MARC</name>
<dbReference type="Gene3D" id="3.90.550.10">
    <property type="entry name" value="Spore Coat Polysaccharide Biosynthesis Protein SpsA, Chain A"/>
    <property type="match status" value="1"/>
</dbReference>
<keyword evidence="6" id="KW-1185">Reference proteome</keyword>
<sequence length="562" mass="64509">MRSEEGSTIQTVAETLFRLIHELRRDRDARFQVFVGYDEDDQLLAETRAQKAITENIAYLLNTSVASSTYDPSRQFPQTDELQAAELVKWERLPSPDSPGRGFAACVAWDHLARLAFAEGCDLSLLLGDDICIIRPTNWSQQIAGKFKEAHLENGAPFGAAMVGVLEESAPGWPCFLAIHRWHVETFGELFPVRGPNAFFNQDADPFLWEVYRRFGLSRWTDEVILNNTKGGVRGGLQKIASPTRYEPVHIEWRTGLLQRYQEKLQASLPRGKEMERVTMDIAVPSFRVEPVYLRRILQLRSSFPEKLQIRFVLIIDRPLEELPKTTVAELRQMERQQRDVRIRVNSRNMGAPASRTRALRDCHSKWILFLDDDVLPDEAILDEYLEGILSAEEKPKKVSGFVGVTELDYLPQQSVMAVHLAQSTFFWRISELCASENLPVPWGVTANLLLRWDPQLSFDEQFPKTGGGEDIDICIRAGGAEGKLLAAPRARVRHPWWDDGKRLNLWRRLFLWAQGDGMLQSKYPEYTYRSFPNIWEHLNPVLRETLQSWAILSAILEEDKY</sequence>
<dbReference type="Proteomes" id="UP001633002">
    <property type="component" value="Unassembled WGS sequence"/>
</dbReference>
<keyword evidence="2" id="KW-0328">Glycosyltransferase</keyword>
<organism evidence="5 6">
    <name type="scientific">Riccia sorocarpa</name>
    <dbReference type="NCBI Taxonomy" id="122646"/>
    <lineage>
        <taxon>Eukaryota</taxon>
        <taxon>Viridiplantae</taxon>
        <taxon>Streptophyta</taxon>
        <taxon>Embryophyta</taxon>
        <taxon>Marchantiophyta</taxon>
        <taxon>Marchantiopsida</taxon>
        <taxon>Marchantiidae</taxon>
        <taxon>Marchantiales</taxon>
        <taxon>Ricciaceae</taxon>
        <taxon>Riccia</taxon>
    </lineage>
</organism>
<dbReference type="SUPFAM" id="SSF53448">
    <property type="entry name" value="Nucleotide-diphospho-sugar transferases"/>
    <property type="match status" value="1"/>
</dbReference>
<dbReference type="EMBL" id="JBJQOH010000006">
    <property type="protein sequence ID" value="KAL3682703.1"/>
    <property type="molecule type" value="Genomic_DNA"/>
</dbReference>
<evidence type="ECO:0000256" key="1">
    <source>
        <dbReference type="ARBA" id="ARBA00006739"/>
    </source>
</evidence>
<dbReference type="GO" id="GO:0016757">
    <property type="term" value="F:glycosyltransferase activity"/>
    <property type="evidence" value="ECO:0007669"/>
    <property type="project" value="UniProtKB-KW"/>
</dbReference>
<evidence type="ECO:0000313" key="6">
    <source>
        <dbReference type="Proteomes" id="UP001633002"/>
    </source>
</evidence>
<comment type="caution">
    <text evidence="5">The sequence shown here is derived from an EMBL/GenBank/DDBJ whole genome shotgun (WGS) entry which is preliminary data.</text>
</comment>
<feature type="domain" description="Glycosyltransferase 2-like" evidence="4">
    <location>
        <begin position="282"/>
        <end position="379"/>
    </location>
</feature>
<accession>A0ABD3GUS3</accession>
<keyword evidence="3" id="KW-0808">Transferase</keyword>
<protein>
    <recommendedName>
        <fullName evidence="4">Glycosyltransferase 2-like domain-containing protein</fullName>
    </recommendedName>
</protein>
<dbReference type="PANTHER" id="PTHR43179">
    <property type="entry name" value="RHAMNOSYLTRANSFERASE WBBL"/>
    <property type="match status" value="1"/>
</dbReference>
<evidence type="ECO:0000313" key="5">
    <source>
        <dbReference type="EMBL" id="KAL3682703.1"/>
    </source>
</evidence>
<evidence type="ECO:0000256" key="3">
    <source>
        <dbReference type="ARBA" id="ARBA00022679"/>
    </source>
</evidence>
<dbReference type="Pfam" id="PF00535">
    <property type="entry name" value="Glycos_transf_2"/>
    <property type="match status" value="1"/>
</dbReference>
<reference evidence="5 6" key="1">
    <citation type="submission" date="2024-09" db="EMBL/GenBank/DDBJ databases">
        <title>Chromosome-scale assembly of Riccia sorocarpa.</title>
        <authorList>
            <person name="Paukszto L."/>
        </authorList>
    </citation>
    <scope>NUCLEOTIDE SEQUENCE [LARGE SCALE GENOMIC DNA]</scope>
    <source>
        <strain evidence="5">LP-2024</strain>
        <tissue evidence="5">Aerial parts of the thallus</tissue>
    </source>
</reference>
<dbReference type="InterPro" id="IPR001173">
    <property type="entry name" value="Glyco_trans_2-like"/>
</dbReference>
<dbReference type="PANTHER" id="PTHR43179:SF12">
    <property type="entry name" value="GALACTOFURANOSYLTRANSFERASE GLFT2"/>
    <property type="match status" value="1"/>
</dbReference>
<gene>
    <name evidence="5" type="ORF">R1sor_000725</name>
</gene>
<comment type="similarity">
    <text evidence="1">Belongs to the glycosyltransferase 2 family.</text>
</comment>
<evidence type="ECO:0000256" key="2">
    <source>
        <dbReference type="ARBA" id="ARBA00022676"/>
    </source>
</evidence>
<dbReference type="InterPro" id="IPR029044">
    <property type="entry name" value="Nucleotide-diphossugar_trans"/>
</dbReference>